<dbReference type="InterPro" id="IPR036196">
    <property type="entry name" value="Ptyr_pPase_sf"/>
</dbReference>
<dbReference type="SMART" id="SM00226">
    <property type="entry name" value="LMWPc"/>
    <property type="match status" value="1"/>
</dbReference>
<evidence type="ECO:0000313" key="7">
    <source>
        <dbReference type="Proteomes" id="UP000658258"/>
    </source>
</evidence>
<evidence type="ECO:0000256" key="3">
    <source>
        <dbReference type="ARBA" id="ARBA00022801"/>
    </source>
</evidence>
<dbReference type="InterPro" id="IPR023485">
    <property type="entry name" value="Ptyr_pPase"/>
</dbReference>
<comment type="similarity">
    <text evidence="1">Belongs to the low molecular weight phosphotyrosine protein phosphatase family.</text>
</comment>
<name>A0ABQ3I5U1_9BACT</name>
<keyword evidence="7" id="KW-1185">Reference proteome</keyword>
<dbReference type="EC" id="3.1.3.48" evidence="2"/>
<proteinExistence type="inferred from homology"/>
<gene>
    <name evidence="6" type="ORF">GCM10011340_23080</name>
</gene>
<comment type="caution">
    <text evidence="6">The sequence shown here is derived from an EMBL/GenBank/DDBJ whole genome shotgun (WGS) entry which is preliminary data.</text>
</comment>
<dbReference type="InterPro" id="IPR050438">
    <property type="entry name" value="LMW_PTPase"/>
</dbReference>
<evidence type="ECO:0000259" key="5">
    <source>
        <dbReference type="SMART" id="SM00226"/>
    </source>
</evidence>
<reference evidence="7" key="1">
    <citation type="journal article" date="2019" name="Int. J. Syst. Evol. Microbiol.">
        <title>The Global Catalogue of Microorganisms (GCM) 10K type strain sequencing project: providing services to taxonomists for standard genome sequencing and annotation.</title>
        <authorList>
            <consortium name="The Broad Institute Genomics Platform"/>
            <consortium name="The Broad Institute Genome Sequencing Center for Infectious Disease"/>
            <person name="Wu L."/>
            <person name="Ma J."/>
        </authorList>
    </citation>
    <scope>NUCLEOTIDE SEQUENCE [LARGE SCALE GENOMIC DNA]</scope>
    <source>
        <strain evidence="7">CGMCC 1.15111</strain>
    </source>
</reference>
<dbReference type="Pfam" id="PF01451">
    <property type="entry name" value="LMWPc"/>
    <property type="match status" value="1"/>
</dbReference>
<dbReference type="CDD" id="cd16343">
    <property type="entry name" value="LMWPTP"/>
    <property type="match status" value="1"/>
</dbReference>
<dbReference type="Gene3D" id="3.40.50.2300">
    <property type="match status" value="1"/>
</dbReference>
<dbReference type="SUPFAM" id="SSF52788">
    <property type="entry name" value="Phosphotyrosine protein phosphatases I"/>
    <property type="match status" value="1"/>
</dbReference>
<keyword evidence="4" id="KW-0904">Protein phosphatase</keyword>
<evidence type="ECO:0000256" key="4">
    <source>
        <dbReference type="ARBA" id="ARBA00022912"/>
    </source>
</evidence>
<feature type="domain" description="Phosphotyrosine protein phosphatase I" evidence="5">
    <location>
        <begin position="1"/>
        <end position="120"/>
    </location>
</feature>
<evidence type="ECO:0000256" key="1">
    <source>
        <dbReference type="ARBA" id="ARBA00011063"/>
    </source>
</evidence>
<dbReference type="PRINTS" id="PR00719">
    <property type="entry name" value="LMWPTPASE"/>
</dbReference>
<evidence type="ECO:0000256" key="2">
    <source>
        <dbReference type="ARBA" id="ARBA00013064"/>
    </source>
</evidence>
<dbReference type="Proteomes" id="UP000658258">
    <property type="component" value="Unassembled WGS sequence"/>
</dbReference>
<dbReference type="EMBL" id="BNAG01000003">
    <property type="protein sequence ID" value="GHE67014.1"/>
    <property type="molecule type" value="Genomic_DNA"/>
</dbReference>
<dbReference type="InterPro" id="IPR017867">
    <property type="entry name" value="Tyr_phospatase_low_mol_wt"/>
</dbReference>
<dbReference type="PANTHER" id="PTHR11717:SF7">
    <property type="entry name" value="LOW MOLECULAR WEIGHT PHOSPHOTYROSINE PROTEIN PHOSPHATASE"/>
    <property type="match status" value="1"/>
</dbReference>
<sequence>MASRFVVDSCGTAAYHVGEHPDGRSVANARKNGVEYDHLGRQLKEQDFYRFDYILAMDEYNLADIHRLQPADAKAQVMMMRAFDPMDENANVPDPYYGGEDGFQLVFEILERSTEHLLARLMKDHSLS</sequence>
<keyword evidence="3" id="KW-0378">Hydrolase</keyword>
<protein>
    <recommendedName>
        <fullName evidence="2">protein-tyrosine-phosphatase</fullName>
        <ecNumber evidence="2">3.1.3.48</ecNumber>
    </recommendedName>
</protein>
<organism evidence="6 7">
    <name type="scientific">Roseivirga thermotolerans</name>
    <dbReference type="NCBI Taxonomy" id="1758176"/>
    <lineage>
        <taxon>Bacteria</taxon>
        <taxon>Pseudomonadati</taxon>
        <taxon>Bacteroidota</taxon>
        <taxon>Cytophagia</taxon>
        <taxon>Cytophagales</taxon>
        <taxon>Roseivirgaceae</taxon>
        <taxon>Roseivirga</taxon>
    </lineage>
</organism>
<accession>A0ABQ3I5U1</accession>
<evidence type="ECO:0000313" key="6">
    <source>
        <dbReference type="EMBL" id="GHE67014.1"/>
    </source>
</evidence>
<dbReference type="PANTHER" id="PTHR11717">
    <property type="entry name" value="LOW MOLECULAR WEIGHT PROTEIN TYROSINE PHOSPHATASE"/>
    <property type="match status" value="1"/>
</dbReference>